<comment type="caution">
    <text evidence="1">The sequence shown here is derived from an EMBL/GenBank/DDBJ whole genome shotgun (WGS) entry which is preliminary data.</text>
</comment>
<dbReference type="SUPFAM" id="SSF158622">
    <property type="entry name" value="YheA/YmcA-like"/>
    <property type="match status" value="1"/>
</dbReference>
<dbReference type="EMBL" id="JBHTIU010000027">
    <property type="protein sequence ID" value="MFD0869103.1"/>
    <property type="molecule type" value="Genomic_DNA"/>
</dbReference>
<dbReference type="Pfam" id="PF06133">
    <property type="entry name" value="Com_YlbF"/>
    <property type="match status" value="1"/>
</dbReference>
<accession>A0ABW3D9Z5</accession>
<dbReference type="PANTHER" id="PTHR38448">
    <property type="entry name" value="REGULATORY PROTEIN YLBF-RELATED"/>
    <property type="match status" value="1"/>
</dbReference>
<name>A0ABW3D9Z5_9BACL</name>
<reference evidence="2" key="1">
    <citation type="journal article" date="2019" name="Int. J. Syst. Evol. Microbiol.">
        <title>The Global Catalogue of Microorganisms (GCM) 10K type strain sequencing project: providing services to taxonomists for standard genome sequencing and annotation.</title>
        <authorList>
            <consortium name="The Broad Institute Genomics Platform"/>
            <consortium name="The Broad Institute Genome Sequencing Center for Infectious Disease"/>
            <person name="Wu L."/>
            <person name="Ma J."/>
        </authorList>
    </citation>
    <scope>NUCLEOTIDE SEQUENCE [LARGE SCALE GENOMIC DNA]</scope>
    <source>
        <strain evidence="2">CCUG 57263</strain>
    </source>
</reference>
<dbReference type="InterPro" id="IPR023378">
    <property type="entry name" value="YheA/YmcA-like_dom_sf"/>
</dbReference>
<keyword evidence="2" id="KW-1185">Reference proteome</keyword>
<proteinExistence type="predicted"/>
<organism evidence="1 2">
    <name type="scientific">Paenibacillus residui</name>
    <dbReference type="NCBI Taxonomy" id="629724"/>
    <lineage>
        <taxon>Bacteria</taxon>
        <taxon>Bacillati</taxon>
        <taxon>Bacillota</taxon>
        <taxon>Bacilli</taxon>
        <taxon>Bacillales</taxon>
        <taxon>Paenibacillaceae</taxon>
        <taxon>Paenibacillus</taxon>
    </lineage>
</organism>
<dbReference type="RefSeq" id="WP_379287305.1">
    <property type="nucleotide sequence ID" value="NZ_JBHTIU010000027.1"/>
</dbReference>
<dbReference type="Gene3D" id="1.20.1500.10">
    <property type="entry name" value="YheA/YmcA-like"/>
    <property type="match status" value="1"/>
</dbReference>
<gene>
    <name evidence="1" type="ORF">ACFQ03_08065</name>
</gene>
<dbReference type="InterPro" id="IPR010368">
    <property type="entry name" value="Com_YlbF"/>
</dbReference>
<evidence type="ECO:0000313" key="2">
    <source>
        <dbReference type="Proteomes" id="UP001597120"/>
    </source>
</evidence>
<dbReference type="PANTHER" id="PTHR38448:SF1">
    <property type="entry name" value="YLBF FAMILY REGULATOR"/>
    <property type="match status" value="1"/>
</dbReference>
<dbReference type="InterPro" id="IPR052767">
    <property type="entry name" value="Bact_com_dev_regulator"/>
</dbReference>
<protein>
    <submittedName>
        <fullName evidence="1">RicAFT regulatory complex protein RicA family protein</fullName>
    </submittedName>
</protein>
<dbReference type="Proteomes" id="UP001597120">
    <property type="component" value="Unassembled WGS sequence"/>
</dbReference>
<sequence>MSGKARVLKNGMHQYDTKDLIIRDDIMEKAKELAALISTSTEVQYYKKAEMQIRNNDHVQSLIKQIKKKQKEAVAFEKTFRNPEMVKKIEGEIEALQNELDGIPIVSQFQQTQHDINYLLQMVMGVVRDTVSQKIEVEQAQAEEPANCSD</sequence>
<evidence type="ECO:0000313" key="1">
    <source>
        <dbReference type="EMBL" id="MFD0869103.1"/>
    </source>
</evidence>